<feature type="region of interest" description="Disordered" evidence="4">
    <location>
        <begin position="1"/>
        <end position="39"/>
    </location>
</feature>
<keyword evidence="2" id="KW-0238">DNA-binding</keyword>
<dbReference type="SUPFAM" id="SSF51206">
    <property type="entry name" value="cAMP-binding domain-like"/>
    <property type="match status" value="1"/>
</dbReference>
<dbReference type="InterPro" id="IPR036390">
    <property type="entry name" value="WH_DNA-bd_sf"/>
</dbReference>
<dbReference type="AlphaFoldDB" id="A0A4R5QFP5"/>
<dbReference type="GO" id="GO:0005829">
    <property type="term" value="C:cytosol"/>
    <property type="evidence" value="ECO:0007669"/>
    <property type="project" value="TreeGrafter"/>
</dbReference>
<dbReference type="SUPFAM" id="SSF46785">
    <property type="entry name" value="Winged helix' DNA-binding domain"/>
    <property type="match status" value="1"/>
</dbReference>
<evidence type="ECO:0000256" key="3">
    <source>
        <dbReference type="ARBA" id="ARBA00023163"/>
    </source>
</evidence>
<evidence type="ECO:0000259" key="5">
    <source>
        <dbReference type="SMART" id="SM00100"/>
    </source>
</evidence>
<dbReference type="EMBL" id="SMSJ01000015">
    <property type="protein sequence ID" value="TDH62082.1"/>
    <property type="molecule type" value="Genomic_DNA"/>
</dbReference>
<feature type="compositionally biased region" description="Basic residues" evidence="4">
    <location>
        <begin position="53"/>
        <end position="66"/>
    </location>
</feature>
<comment type="caution">
    <text evidence="6">The sequence shown here is derived from an EMBL/GenBank/DDBJ whole genome shotgun (WGS) entry which is preliminary data.</text>
</comment>
<sequence>MAASYASGRGVATGRWEGGGIGPAEPARIRVTPGESTGGQCGFVRTPGALRAHGPRIVRSAPRRGRQREASAPADTASQEASLHLADRSLAAPRNRLLAALAPGDLARLRPRLDAVALPCRRVLQLPDEPIAAVLFPETGFVSMLAEMEDGDAAEVGLVGAEGMIGLPLLLGADRDDVEAMVQAPGTFLRMEAEAFRAALEEFPAFHGLLLRYALVHHGQVARTAACNGRHPTEQRLARWLLMAHDRVEGAEFPMTHEFLSMMLGVRRAGITVAAGQLQKAGFIHYERGCIEVTDRPGLESACCECYGVVRRTQDRLLGPPAGGRGLPRLTRAPAGGGR</sequence>
<keyword evidence="3" id="KW-0804">Transcription</keyword>
<dbReference type="InterPro" id="IPR018490">
    <property type="entry name" value="cNMP-bd_dom_sf"/>
</dbReference>
<dbReference type="CDD" id="cd00038">
    <property type="entry name" value="CAP_ED"/>
    <property type="match status" value="1"/>
</dbReference>
<dbReference type="OrthoDB" id="7506088at2"/>
<feature type="compositionally biased region" description="Low complexity" evidence="4">
    <location>
        <begin position="327"/>
        <end position="339"/>
    </location>
</feature>
<name>A0A4R5QFP5_9PROT</name>
<evidence type="ECO:0000256" key="2">
    <source>
        <dbReference type="ARBA" id="ARBA00023125"/>
    </source>
</evidence>
<gene>
    <name evidence="6" type="ORF">E2C06_13675</name>
</gene>
<dbReference type="Proteomes" id="UP000295096">
    <property type="component" value="Unassembled WGS sequence"/>
</dbReference>
<protein>
    <submittedName>
        <fullName evidence="6">Crp/Fnr family transcriptional regulator</fullName>
    </submittedName>
</protein>
<dbReference type="GO" id="GO:0003700">
    <property type="term" value="F:DNA-binding transcription factor activity"/>
    <property type="evidence" value="ECO:0007669"/>
    <property type="project" value="TreeGrafter"/>
</dbReference>
<dbReference type="Gene3D" id="2.60.120.10">
    <property type="entry name" value="Jelly Rolls"/>
    <property type="match status" value="1"/>
</dbReference>
<evidence type="ECO:0000313" key="6">
    <source>
        <dbReference type="EMBL" id="TDH62082.1"/>
    </source>
</evidence>
<dbReference type="PANTHER" id="PTHR24567">
    <property type="entry name" value="CRP FAMILY TRANSCRIPTIONAL REGULATORY PROTEIN"/>
    <property type="match status" value="1"/>
</dbReference>
<feature type="region of interest" description="Disordered" evidence="4">
    <location>
        <begin position="52"/>
        <end position="81"/>
    </location>
</feature>
<dbReference type="Pfam" id="PF13545">
    <property type="entry name" value="HTH_Crp_2"/>
    <property type="match status" value="1"/>
</dbReference>
<dbReference type="InterPro" id="IPR050397">
    <property type="entry name" value="Env_Response_Regulators"/>
</dbReference>
<evidence type="ECO:0000313" key="7">
    <source>
        <dbReference type="Proteomes" id="UP000295096"/>
    </source>
</evidence>
<dbReference type="GO" id="GO:0003677">
    <property type="term" value="F:DNA binding"/>
    <property type="evidence" value="ECO:0007669"/>
    <property type="project" value="UniProtKB-KW"/>
</dbReference>
<dbReference type="InterPro" id="IPR014710">
    <property type="entry name" value="RmlC-like_jellyroll"/>
</dbReference>
<evidence type="ECO:0000256" key="4">
    <source>
        <dbReference type="SAM" id="MobiDB-lite"/>
    </source>
</evidence>
<dbReference type="InterPro" id="IPR012318">
    <property type="entry name" value="HTH_CRP"/>
</dbReference>
<proteinExistence type="predicted"/>
<reference evidence="6 7" key="1">
    <citation type="journal article" date="2016" name="J. Microbiol.">
        <title>Dankookia rubra gen. nov., sp. nov., an alphaproteobacterium isolated from sediment of a shallow stream.</title>
        <authorList>
            <person name="Kim W.H."/>
            <person name="Kim D.H."/>
            <person name="Kang K."/>
            <person name="Ahn T.Y."/>
        </authorList>
    </citation>
    <scope>NUCLEOTIDE SEQUENCE [LARGE SCALE GENOMIC DNA]</scope>
    <source>
        <strain evidence="6 7">JCM30602</strain>
    </source>
</reference>
<dbReference type="InterPro" id="IPR000595">
    <property type="entry name" value="cNMP-bd_dom"/>
</dbReference>
<dbReference type="PANTHER" id="PTHR24567:SF74">
    <property type="entry name" value="HTH-TYPE TRANSCRIPTIONAL REGULATOR ARCR"/>
    <property type="match status" value="1"/>
</dbReference>
<accession>A0A4R5QFP5</accession>
<dbReference type="SMART" id="SM00100">
    <property type="entry name" value="cNMP"/>
    <property type="match status" value="1"/>
</dbReference>
<keyword evidence="7" id="KW-1185">Reference proteome</keyword>
<feature type="domain" description="Cyclic nucleotide-binding" evidence="5">
    <location>
        <begin position="97"/>
        <end position="215"/>
    </location>
</feature>
<organism evidence="6 7">
    <name type="scientific">Dankookia rubra</name>
    <dbReference type="NCBI Taxonomy" id="1442381"/>
    <lineage>
        <taxon>Bacteria</taxon>
        <taxon>Pseudomonadati</taxon>
        <taxon>Pseudomonadota</taxon>
        <taxon>Alphaproteobacteria</taxon>
        <taxon>Acetobacterales</taxon>
        <taxon>Roseomonadaceae</taxon>
        <taxon>Dankookia</taxon>
    </lineage>
</organism>
<keyword evidence="1" id="KW-0805">Transcription regulation</keyword>
<evidence type="ECO:0000256" key="1">
    <source>
        <dbReference type="ARBA" id="ARBA00023015"/>
    </source>
</evidence>
<feature type="region of interest" description="Disordered" evidence="4">
    <location>
        <begin position="318"/>
        <end position="339"/>
    </location>
</feature>